<feature type="compositionally biased region" description="Basic residues" evidence="1">
    <location>
        <begin position="235"/>
        <end position="244"/>
    </location>
</feature>
<feature type="region of interest" description="Disordered" evidence="1">
    <location>
        <begin position="1"/>
        <end position="374"/>
    </location>
</feature>
<evidence type="ECO:0000313" key="4">
    <source>
        <dbReference type="EMBL" id="RKN15996.1"/>
    </source>
</evidence>
<gene>
    <name evidence="4" type="ORF">D7318_26440</name>
    <name evidence="3" type="ORF">D7319_27395</name>
</gene>
<dbReference type="EMBL" id="RBDX01000032">
    <property type="protein sequence ID" value="RKN04790.1"/>
    <property type="molecule type" value="Genomic_DNA"/>
</dbReference>
<keyword evidence="2" id="KW-1133">Transmembrane helix</keyword>
<dbReference type="Pfam" id="PF01547">
    <property type="entry name" value="SBP_bac_1"/>
    <property type="match status" value="1"/>
</dbReference>
<keyword evidence="2" id="KW-0472">Membrane</keyword>
<feature type="compositionally biased region" description="Low complexity" evidence="1">
    <location>
        <begin position="67"/>
        <end position="78"/>
    </location>
</feature>
<evidence type="ECO:0000256" key="2">
    <source>
        <dbReference type="SAM" id="Phobius"/>
    </source>
</evidence>
<feature type="compositionally biased region" description="Low complexity" evidence="1">
    <location>
        <begin position="179"/>
        <end position="188"/>
    </location>
</feature>
<dbReference type="SUPFAM" id="SSF53850">
    <property type="entry name" value="Periplasmic binding protein-like II"/>
    <property type="match status" value="1"/>
</dbReference>
<dbReference type="EMBL" id="RBDY01000029">
    <property type="protein sequence ID" value="RKN15996.1"/>
    <property type="molecule type" value="Genomic_DNA"/>
</dbReference>
<feature type="compositionally biased region" description="Basic residues" evidence="1">
    <location>
        <begin position="122"/>
        <end position="140"/>
    </location>
</feature>
<dbReference type="Proteomes" id="UP000275024">
    <property type="component" value="Unassembled WGS sequence"/>
</dbReference>
<name>A0A3A9VVK4_9ACTN</name>
<keyword evidence="2" id="KW-0812">Transmembrane</keyword>
<feature type="compositionally biased region" description="Low complexity" evidence="1">
    <location>
        <begin position="28"/>
        <end position="51"/>
    </location>
</feature>
<dbReference type="Proteomes" id="UP000268652">
    <property type="component" value="Unassembled WGS sequence"/>
</dbReference>
<keyword evidence="5" id="KW-1185">Reference proteome</keyword>
<evidence type="ECO:0000313" key="3">
    <source>
        <dbReference type="EMBL" id="RKN04790.1"/>
    </source>
</evidence>
<proteinExistence type="predicted"/>
<dbReference type="AlphaFoldDB" id="A0A3A9VVK4"/>
<reference evidence="5 6" key="1">
    <citation type="submission" date="2018-09" db="EMBL/GenBank/DDBJ databases">
        <title>Streptomyces sp. nov. DS1-2, an endophytic actinomycete isolated from roots of Dendrobium scabrilingue.</title>
        <authorList>
            <person name="Kuncharoen N."/>
            <person name="Kudo T."/>
            <person name="Ohkuma M."/>
            <person name="Yuki M."/>
            <person name="Tanasupawat S."/>
        </authorList>
    </citation>
    <scope>NUCLEOTIDE SEQUENCE [LARGE SCALE GENOMIC DNA]</scope>
    <source>
        <strain evidence="3 6">AZ1-7</strain>
        <strain evidence="4 5">DS1-2</strain>
    </source>
</reference>
<feature type="compositionally biased region" description="Low complexity" evidence="1">
    <location>
        <begin position="224"/>
        <end position="234"/>
    </location>
</feature>
<dbReference type="InterPro" id="IPR006059">
    <property type="entry name" value="SBP"/>
</dbReference>
<evidence type="ECO:0000256" key="1">
    <source>
        <dbReference type="SAM" id="MobiDB-lite"/>
    </source>
</evidence>
<sequence length="828" mass="89382">MSPCPPRSARDPRPSGPSRWTRRSTTCPAARKAARPSSPLAPRSAACARPARPGHPTRSADEHDAPRAGAARPGPADPHGGHHGLAVHRLHRRPQPGRARARADGARDPRRDGGAERPPPVVRRRPGLGHGRAGQHGRRLPRADRGRQPEPRPRRRGRRGRRAGAARPGDRHGPDRLLLRLPRTGGPPSHRRGPARRLPVVRRGHAQPRPRRHPRPPRQPPGPAVRRPGRPGLVRPRRPTRLGRHAAERRGPAARADRDTGLAAPPLQAPLQPRPAGRHRDPADRARRRGPRHRRDPERPRRRGALAAREPGQPLGPRHGRRGHAAARARRGRLGLRAEHRERGGRRDERNGRMGGPGRPGPRPRPAARGPDGAGSLAALRRVQVQGAMRRGLLVGAVLVALAVLAGFAVRLVFPAERGVTVLASWTRGEGELFERVLAEFTEETGIEVDYQGTTALREVLLSEVDAGVPPDVAIVPSVGELTEFAQRGELTALDFALDGGSLGEVYGAPWVNEVRRGRDTRTAAYWFPVKVDLKSLVWYDAEAHGPADFPRLLEDGGSWCLGMGSDATSGWPGTDWVEDVLLQQAGPEVYEGWARGEDDPSTAWNGDAVETAWRTFGELVGAGGATRGVQSLTRDYGNASAGLHKGPVCQLDHQGSHARGNYGDLEAAFAPSAQLFPGTEGRQRGWQAGADYAAMFRETDEAEELMAWLAAPETQRVWSEAVSDRNAVASGKLPPPLFAASDTDASVPDADEVHDALAATLADPPEPLCLDASDVMPPALRDAFHQAVLTFLADQSTLPAILDELETIRATTATPDRAIPSVCGETD</sequence>
<feature type="compositionally biased region" description="Basic residues" evidence="1">
    <location>
        <begin position="81"/>
        <end position="95"/>
    </location>
</feature>
<feature type="compositionally biased region" description="Basic and acidic residues" evidence="1">
    <location>
        <begin position="101"/>
        <end position="115"/>
    </location>
</feature>
<feature type="compositionally biased region" description="Basic and acidic residues" evidence="1">
    <location>
        <begin position="168"/>
        <end position="178"/>
    </location>
</feature>
<feature type="compositionally biased region" description="Basic residues" evidence="1">
    <location>
        <begin position="153"/>
        <end position="164"/>
    </location>
</feature>
<organism evidence="3 6">
    <name type="scientific">Streptomyces radicis</name>
    <dbReference type="NCBI Taxonomy" id="1750517"/>
    <lineage>
        <taxon>Bacteria</taxon>
        <taxon>Bacillati</taxon>
        <taxon>Actinomycetota</taxon>
        <taxon>Actinomycetes</taxon>
        <taxon>Kitasatosporales</taxon>
        <taxon>Streptomycetaceae</taxon>
        <taxon>Streptomyces</taxon>
    </lineage>
</organism>
<comment type="caution">
    <text evidence="3">The sequence shown here is derived from an EMBL/GenBank/DDBJ whole genome shotgun (WGS) entry which is preliminary data.</text>
</comment>
<feature type="compositionally biased region" description="Basic residues" evidence="1">
    <location>
        <begin position="318"/>
        <end position="334"/>
    </location>
</feature>
<feature type="transmembrane region" description="Helical" evidence="2">
    <location>
        <begin position="392"/>
        <end position="414"/>
    </location>
</feature>
<accession>A0A3A9VVK4</accession>
<protein>
    <submittedName>
        <fullName evidence="3">Extracellular solute-binding protein</fullName>
    </submittedName>
</protein>
<feature type="compositionally biased region" description="Basic residues" evidence="1">
    <location>
        <begin position="189"/>
        <end position="216"/>
    </location>
</feature>
<dbReference type="Gene3D" id="3.40.190.10">
    <property type="entry name" value="Periplasmic binding protein-like II"/>
    <property type="match status" value="2"/>
</dbReference>
<feature type="compositionally biased region" description="Low complexity" evidence="1">
    <location>
        <begin position="262"/>
        <end position="275"/>
    </location>
</feature>
<feature type="compositionally biased region" description="Basic and acidic residues" evidence="1">
    <location>
        <begin position="336"/>
        <end position="352"/>
    </location>
</feature>
<dbReference type="OrthoDB" id="8663148at2"/>
<evidence type="ECO:0000313" key="6">
    <source>
        <dbReference type="Proteomes" id="UP000275024"/>
    </source>
</evidence>
<feature type="compositionally biased region" description="Basic and acidic residues" evidence="1">
    <location>
        <begin position="245"/>
        <end position="260"/>
    </location>
</feature>
<feature type="compositionally biased region" description="Basic and acidic residues" evidence="1">
    <location>
        <begin position="141"/>
        <end position="152"/>
    </location>
</feature>
<feature type="compositionally biased region" description="Basic residues" evidence="1">
    <location>
        <begin position="286"/>
        <end position="304"/>
    </location>
</feature>
<evidence type="ECO:0000313" key="5">
    <source>
        <dbReference type="Proteomes" id="UP000268652"/>
    </source>
</evidence>